<keyword evidence="5" id="KW-1185">Reference proteome</keyword>
<evidence type="ECO:0000256" key="3">
    <source>
        <dbReference type="SAM" id="Phobius"/>
    </source>
</evidence>
<evidence type="ECO:0000313" key="4">
    <source>
        <dbReference type="EMBL" id="KAJ7424276.1"/>
    </source>
</evidence>
<evidence type="ECO:0000256" key="1">
    <source>
        <dbReference type="ARBA" id="ARBA00022737"/>
    </source>
</evidence>
<sequence>MGRVLGLCKGHPDTPVFGDPECLYFTPVTAQFQDVKWHIFLALGWLLLVQQFTVMAQWSRNDFTRPKAKNLLDMNILAFIPTIFLGMFGGLGAFFVSLNIEINKFHMQFFNSIPKLSLKKTSKLLETVLILMNEYGTCIDPGLFAAIGAASFFSDVSRLTISLPVIMFIGLNNFFKKSVLMENGECYSENSEKVKTQNSSECETLKYQAFDRCRLKKKIVFLRIWKGECNIII</sequence>
<accession>A0ABQ9DRU3</accession>
<gene>
    <name evidence="4" type="ORF">WISP_29297</name>
</gene>
<keyword evidence="3" id="KW-0812">Transmembrane</keyword>
<dbReference type="InterPro" id="IPR051280">
    <property type="entry name" value="Cl-channel/antiporter"/>
</dbReference>
<organism evidence="4 5">
    <name type="scientific">Willisornis vidua</name>
    <name type="common">Xingu scale-backed antbird</name>
    <dbReference type="NCBI Taxonomy" id="1566151"/>
    <lineage>
        <taxon>Eukaryota</taxon>
        <taxon>Metazoa</taxon>
        <taxon>Chordata</taxon>
        <taxon>Craniata</taxon>
        <taxon>Vertebrata</taxon>
        <taxon>Euteleostomi</taxon>
        <taxon>Archelosauria</taxon>
        <taxon>Archosauria</taxon>
        <taxon>Dinosauria</taxon>
        <taxon>Saurischia</taxon>
        <taxon>Theropoda</taxon>
        <taxon>Coelurosauria</taxon>
        <taxon>Aves</taxon>
        <taxon>Neognathae</taxon>
        <taxon>Neoaves</taxon>
        <taxon>Telluraves</taxon>
        <taxon>Australaves</taxon>
        <taxon>Passeriformes</taxon>
        <taxon>Thamnophilidae</taxon>
        <taxon>Willisornis</taxon>
    </lineage>
</organism>
<evidence type="ECO:0000313" key="5">
    <source>
        <dbReference type="Proteomes" id="UP001145742"/>
    </source>
</evidence>
<name>A0ABQ9DRU3_9PASS</name>
<proteinExistence type="predicted"/>
<reference evidence="4" key="1">
    <citation type="submission" date="2019-10" db="EMBL/GenBank/DDBJ databases">
        <authorList>
            <person name="Soares A.E.R."/>
            <person name="Aleixo A."/>
            <person name="Schneider P."/>
            <person name="Miyaki C.Y."/>
            <person name="Schneider M.P."/>
            <person name="Mello C."/>
            <person name="Vasconcelos A.T.R."/>
        </authorList>
    </citation>
    <scope>NUCLEOTIDE SEQUENCE</scope>
    <source>
        <tissue evidence="4">Muscle</tissue>
    </source>
</reference>
<feature type="transmembrane region" description="Helical" evidence="3">
    <location>
        <begin position="37"/>
        <end position="56"/>
    </location>
</feature>
<protein>
    <submittedName>
        <fullName evidence="4">Uncharacterized protein</fullName>
    </submittedName>
</protein>
<keyword evidence="2" id="KW-0129">CBS domain</keyword>
<keyword evidence="1" id="KW-0677">Repeat</keyword>
<dbReference type="InterPro" id="IPR014743">
    <property type="entry name" value="Cl-channel_core"/>
</dbReference>
<dbReference type="Gene3D" id="1.10.3080.10">
    <property type="entry name" value="Clc chloride channel"/>
    <property type="match status" value="1"/>
</dbReference>
<evidence type="ECO:0000256" key="2">
    <source>
        <dbReference type="ARBA" id="ARBA00023122"/>
    </source>
</evidence>
<dbReference type="PANTHER" id="PTHR11689">
    <property type="entry name" value="CHLORIDE CHANNEL PROTEIN CLC FAMILY MEMBER"/>
    <property type="match status" value="1"/>
</dbReference>
<feature type="transmembrane region" description="Helical" evidence="3">
    <location>
        <begin position="76"/>
        <end position="100"/>
    </location>
</feature>
<dbReference type="SUPFAM" id="SSF81340">
    <property type="entry name" value="Clc chloride channel"/>
    <property type="match status" value="1"/>
</dbReference>
<keyword evidence="3" id="KW-1133">Transmembrane helix</keyword>
<dbReference type="PANTHER" id="PTHR11689:SF89">
    <property type="entry name" value="CHLORIDE CHANNEL PROTEIN"/>
    <property type="match status" value="1"/>
</dbReference>
<dbReference type="Proteomes" id="UP001145742">
    <property type="component" value="Unassembled WGS sequence"/>
</dbReference>
<comment type="caution">
    <text evidence="4">The sequence shown here is derived from an EMBL/GenBank/DDBJ whole genome shotgun (WGS) entry which is preliminary data.</text>
</comment>
<dbReference type="EMBL" id="WHWB01032720">
    <property type="protein sequence ID" value="KAJ7424276.1"/>
    <property type="molecule type" value="Genomic_DNA"/>
</dbReference>
<keyword evidence="3" id="KW-0472">Membrane</keyword>